<dbReference type="PATRIC" id="fig|33960.6.peg.2155"/>
<comment type="similarity">
    <text evidence="1 5">Belongs to the transferase hexapeptide repeat family.</text>
</comment>
<dbReference type="InterPro" id="IPR039369">
    <property type="entry name" value="LacA-like"/>
</dbReference>
<gene>
    <name evidence="7" type="ORF">TY91_07935</name>
</gene>
<dbReference type="Proteomes" id="UP000076480">
    <property type="component" value="Unassembled WGS sequence"/>
</dbReference>
<dbReference type="PANTHER" id="PTHR43017:SF1">
    <property type="entry name" value="ACETYLTRANSFERASE YJL218W-RELATED"/>
    <property type="match status" value="1"/>
</dbReference>
<evidence type="ECO:0000256" key="4">
    <source>
        <dbReference type="ARBA" id="ARBA00023315"/>
    </source>
</evidence>
<keyword evidence="8" id="KW-1185">Reference proteome</keyword>
<protein>
    <recommendedName>
        <fullName evidence="5">Acetyltransferase</fullName>
        <ecNumber evidence="5">2.3.1.-</ecNumber>
    </recommendedName>
</protein>
<evidence type="ECO:0000313" key="8">
    <source>
        <dbReference type="Proteomes" id="UP000076480"/>
    </source>
</evidence>
<dbReference type="InterPro" id="IPR001451">
    <property type="entry name" value="Hexapep"/>
</dbReference>
<name>A0A166H1V1_SECCO</name>
<evidence type="ECO:0000256" key="3">
    <source>
        <dbReference type="ARBA" id="ARBA00022737"/>
    </source>
</evidence>
<dbReference type="EC" id="2.3.1.-" evidence="5"/>
<keyword evidence="4 5" id="KW-0012">Acyltransferase</keyword>
<dbReference type="InterPro" id="IPR018357">
    <property type="entry name" value="Hexapep_transf_CS"/>
</dbReference>
<keyword evidence="3" id="KW-0677">Repeat</keyword>
<dbReference type="Pfam" id="PF12464">
    <property type="entry name" value="Mac"/>
    <property type="match status" value="1"/>
</dbReference>
<keyword evidence="2 5" id="KW-0808">Transferase</keyword>
<evidence type="ECO:0000313" key="7">
    <source>
        <dbReference type="EMBL" id="KZL41152.1"/>
    </source>
</evidence>
<dbReference type="PROSITE" id="PS00101">
    <property type="entry name" value="HEXAPEP_TRANSFERASES"/>
    <property type="match status" value="1"/>
</dbReference>
<reference evidence="7 8" key="1">
    <citation type="submission" date="2015-02" db="EMBL/GenBank/DDBJ databases">
        <title>Draft genome sequence of Lactobacillus collinoides CUPV2371 isolated from a natural cider, the first genome sequence of a strain of this species.</title>
        <authorList>
            <person name="Puertas A.I."/>
            <person name="Spano G."/>
            <person name="Capozzi V."/>
            <person name="Lamontanara A."/>
            <person name="Orru L."/>
            <person name="Duenas M.T."/>
        </authorList>
    </citation>
    <scope>NUCLEOTIDE SEQUENCE [LARGE SCALE GENOMIC DNA]</scope>
    <source>
        <strain evidence="7 8">237</strain>
    </source>
</reference>
<dbReference type="InterPro" id="IPR011004">
    <property type="entry name" value="Trimer_LpxA-like_sf"/>
</dbReference>
<dbReference type="FunFam" id="2.160.10.10:FF:000025">
    <property type="entry name" value="Hexapeptide-repeat containing-acetyltransferase"/>
    <property type="match status" value="1"/>
</dbReference>
<proteinExistence type="inferred from homology"/>
<evidence type="ECO:0000259" key="6">
    <source>
        <dbReference type="SMART" id="SM01266"/>
    </source>
</evidence>
<dbReference type="GO" id="GO:0008870">
    <property type="term" value="F:galactoside O-acetyltransferase activity"/>
    <property type="evidence" value="ECO:0007669"/>
    <property type="project" value="TreeGrafter"/>
</dbReference>
<dbReference type="CDD" id="cd03357">
    <property type="entry name" value="LbH_MAT_GAT"/>
    <property type="match status" value="1"/>
</dbReference>
<organism evidence="7 8">
    <name type="scientific">Secundilactobacillus collinoides</name>
    <name type="common">Lactobacillus collinoides</name>
    <dbReference type="NCBI Taxonomy" id="33960"/>
    <lineage>
        <taxon>Bacteria</taxon>
        <taxon>Bacillati</taxon>
        <taxon>Bacillota</taxon>
        <taxon>Bacilli</taxon>
        <taxon>Lactobacillales</taxon>
        <taxon>Lactobacillaceae</taxon>
        <taxon>Secundilactobacillus</taxon>
    </lineage>
</organism>
<dbReference type="Gene3D" id="2.160.10.10">
    <property type="entry name" value="Hexapeptide repeat proteins"/>
    <property type="match status" value="1"/>
</dbReference>
<comment type="caution">
    <text evidence="7">The sequence shown here is derived from an EMBL/GenBank/DDBJ whole genome shotgun (WGS) entry which is preliminary data.</text>
</comment>
<dbReference type="SUPFAM" id="SSF51161">
    <property type="entry name" value="Trimeric LpxA-like enzymes"/>
    <property type="match status" value="1"/>
</dbReference>
<dbReference type="RefSeq" id="WP_056996224.1">
    <property type="nucleotide sequence ID" value="NZ_JYDC01000038.1"/>
</dbReference>
<sequence length="213" mass="23026">MTTNESRMLAGKLYNVYDAKMAKKGDRKQALLATINHAGPHEDVQPKFAELLGQTGARCYIEPPFFCDFGDHISLGDDVYINTNAVFLDSGQITIGDRVLIGPRVNLFAASHPIAADVRTKWLALGHPIVIGNNVWLGGGVTVNPGVTIGENTIIGSGAVVTHDVPANVVAAGNPCRVIRPITEADQNYWHQQEQDYLEEMGPLDSHNGPSQD</sequence>
<dbReference type="PANTHER" id="PTHR43017">
    <property type="entry name" value="GALACTOSIDE O-ACETYLTRANSFERASE"/>
    <property type="match status" value="1"/>
</dbReference>
<evidence type="ECO:0000256" key="5">
    <source>
        <dbReference type="RuleBase" id="RU367021"/>
    </source>
</evidence>
<dbReference type="EMBL" id="JYDC01000038">
    <property type="protein sequence ID" value="KZL41152.1"/>
    <property type="molecule type" value="Genomic_DNA"/>
</dbReference>
<evidence type="ECO:0000256" key="1">
    <source>
        <dbReference type="ARBA" id="ARBA00007274"/>
    </source>
</evidence>
<evidence type="ECO:0000256" key="2">
    <source>
        <dbReference type="ARBA" id="ARBA00022679"/>
    </source>
</evidence>
<dbReference type="InterPro" id="IPR024688">
    <property type="entry name" value="Mac_dom"/>
</dbReference>
<dbReference type="SMART" id="SM01266">
    <property type="entry name" value="Mac"/>
    <property type="match status" value="1"/>
</dbReference>
<dbReference type="AlphaFoldDB" id="A0A166H1V1"/>
<dbReference type="Pfam" id="PF00132">
    <property type="entry name" value="Hexapep"/>
    <property type="match status" value="1"/>
</dbReference>
<feature type="domain" description="Maltose/galactoside acetyltransferase" evidence="6">
    <location>
        <begin position="5"/>
        <end position="57"/>
    </location>
</feature>
<dbReference type="OrthoDB" id="9812571at2"/>
<accession>A0A166H1V1</accession>